<dbReference type="Gene3D" id="1.10.10.10">
    <property type="entry name" value="Winged helix-like DNA-binding domain superfamily/Winged helix DNA-binding domain"/>
    <property type="match status" value="1"/>
</dbReference>
<accession>A0A327L2M9</accession>
<feature type="domain" description="HTH lysR-type" evidence="5">
    <location>
        <begin position="7"/>
        <end position="64"/>
    </location>
</feature>
<keyword evidence="7" id="KW-1185">Reference proteome</keyword>
<evidence type="ECO:0000256" key="1">
    <source>
        <dbReference type="ARBA" id="ARBA00009437"/>
    </source>
</evidence>
<comment type="similarity">
    <text evidence="1">Belongs to the LysR transcriptional regulatory family.</text>
</comment>
<dbReference type="EMBL" id="NPEX01000038">
    <property type="protein sequence ID" value="RAI44637.1"/>
    <property type="molecule type" value="Genomic_DNA"/>
</dbReference>
<dbReference type="Pfam" id="PF03466">
    <property type="entry name" value="LysR_substrate"/>
    <property type="match status" value="1"/>
</dbReference>
<dbReference type="FunFam" id="1.10.10.10:FF:000001">
    <property type="entry name" value="LysR family transcriptional regulator"/>
    <property type="match status" value="1"/>
</dbReference>
<dbReference type="AlphaFoldDB" id="A0A327L2M9"/>
<dbReference type="OrthoDB" id="464481at2"/>
<dbReference type="InterPro" id="IPR036388">
    <property type="entry name" value="WH-like_DNA-bd_sf"/>
</dbReference>
<dbReference type="PANTHER" id="PTHR30346:SF30">
    <property type="entry name" value="SMALL NEUTRAL PROTEASE REGULATORY PROTEIN"/>
    <property type="match status" value="1"/>
</dbReference>
<organism evidence="6 7">
    <name type="scientific">Rhodoplanes roseus</name>
    <dbReference type="NCBI Taxonomy" id="29409"/>
    <lineage>
        <taxon>Bacteria</taxon>
        <taxon>Pseudomonadati</taxon>
        <taxon>Pseudomonadota</taxon>
        <taxon>Alphaproteobacteria</taxon>
        <taxon>Hyphomicrobiales</taxon>
        <taxon>Nitrobacteraceae</taxon>
        <taxon>Rhodoplanes</taxon>
    </lineage>
</organism>
<dbReference type="InterPro" id="IPR036390">
    <property type="entry name" value="WH_DNA-bd_sf"/>
</dbReference>
<evidence type="ECO:0000313" key="7">
    <source>
        <dbReference type="Proteomes" id="UP000249130"/>
    </source>
</evidence>
<reference evidence="6 7" key="1">
    <citation type="submission" date="2017-07" db="EMBL/GenBank/DDBJ databases">
        <title>Draft Genome Sequences of Select Purple Nonsulfur Bacteria.</title>
        <authorList>
            <person name="Lasarre B."/>
            <person name="Mckinlay J.B."/>
        </authorList>
    </citation>
    <scope>NUCLEOTIDE SEQUENCE [LARGE SCALE GENOMIC DNA]</scope>
    <source>
        <strain evidence="6 7">DSM 5909</strain>
    </source>
</reference>
<dbReference type="GO" id="GO:0003677">
    <property type="term" value="F:DNA binding"/>
    <property type="evidence" value="ECO:0007669"/>
    <property type="project" value="UniProtKB-KW"/>
</dbReference>
<evidence type="ECO:0000259" key="5">
    <source>
        <dbReference type="PROSITE" id="PS50931"/>
    </source>
</evidence>
<dbReference type="GO" id="GO:0032993">
    <property type="term" value="C:protein-DNA complex"/>
    <property type="evidence" value="ECO:0007669"/>
    <property type="project" value="TreeGrafter"/>
</dbReference>
<proteinExistence type="inferred from homology"/>
<dbReference type="InterPro" id="IPR037410">
    <property type="entry name" value="BudR_PBP2"/>
</dbReference>
<protein>
    <submittedName>
        <fullName evidence="6">LysR family transcriptional regulator</fullName>
    </submittedName>
</protein>
<dbReference type="SUPFAM" id="SSF53850">
    <property type="entry name" value="Periplasmic binding protein-like II"/>
    <property type="match status" value="1"/>
</dbReference>
<name>A0A327L2M9_9BRAD</name>
<dbReference type="Pfam" id="PF00126">
    <property type="entry name" value="HTH_1"/>
    <property type="match status" value="1"/>
</dbReference>
<dbReference type="InterPro" id="IPR005119">
    <property type="entry name" value="LysR_subst-bd"/>
</dbReference>
<dbReference type="PRINTS" id="PR00039">
    <property type="entry name" value="HTHLYSR"/>
</dbReference>
<sequence length="308" mass="33080">MFWIWQMELRHLRYFVAVAEESHITRAAERLGLQQPPLSQQMKALERELGVQLLRRRPRGVELTAAGRSFLADARAVLAQAEHAVAGARRTARGEQGQICIGFTSSAPFHPLVPRLIRTFRETFPGVAATLEEGGTLELVDGVQRETVDVAVVRTPVEADGLVVHPLLAEPMVVALPRAHGLAGGAAGASLSLKALAGETFILYRRRSGPGLYDAIIGACRAAGFSPAVGQEVPRIVSTLNLVAAGLGLSLVPQSLARMQMDGVVYRRLKGRPTPTAPLLLVARRGDPSATVRQFLSLARKAAKSFAP</sequence>
<evidence type="ECO:0000256" key="4">
    <source>
        <dbReference type="ARBA" id="ARBA00023163"/>
    </source>
</evidence>
<keyword evidence="3" id="KW-0238">DNA-binding</keyword>
<evidence type="ECO:0000313" key="6">
    <source>
        <dbReference type="EMBL" id="RAI44637.1"/>
    </source>
</evidence>
<dbReference type="SUPFAM" id="SSF46785">
    <property type="entry name" value="Winged helix' DNA-binding domain"/>
    <property type="match status" value="1"/>
</dbReference>
<dbReference type="Proteomes" id="UP000249130">
    <property type="component" value="Unassembled WGS sequence"/>
</dbReference>
<keyword evidence="4" id="KW-0804">Transcription</keyword>
<evidence type="ECO:0000256" key="3">
    <source>
        <dbReference type="ARBA" id="ARBA00023125"/>
    </source>
</evidence>
<keyword evidence="2" id="KW-0805">Transcription regulation</keyword>
<evidence type="ECO:0000256" key="2">
    <source>
        <dbReference type="ARBA" id="ARBA00023015"/>
    </source>
</evidence>
<dbReference type="InterPro" id="IPR000847">
    <property type="entry name" value="LysR_HTH_N"/>
</dbReference>
<gene>
    <name evidence="6" type="ORF">CH341_08070</name>
</gene>
<dbReference type="PANTHER" id="PTHR30346">
    <property type="entry name" value="TRANSCRIPTIONAL DUAL REGULATOR HCAR-RELATED"/>
    <property type="match status" value="1"/>
</dbReference>
<dbReference type="GO" id="GO:0003700">
    <property type="term" value="F:DNA-binding transcription factor activity"/>
    <property type="evidence" value="ECO:0007669"/>
    <property type="project" value="InterPro"/>
</dbReference>
<dbReference type="CDD" id="cd08451">
    <property type="entry name" value="PBP2_BudR"/>
    <property type="match status" value="1"/>
</dbReference>
<dbReference type="Gene3D" id="3.40.190.10">
    <property type="entry name" value="Periplasmic binding protein-like II"/>
    <property type="match status" value="2"/>
</dbReference>
<dbReference type="PROSITE" id="PS50931">
    <property type="entry name" value="HTH_LYSR"/>
    <property type="match status" value="1"/>
</dbReference>
<comment type="caution">
    <text evidence="6">The sequence shown here is derived from an EMBL/GenBank/DDBJ whole genome shotgun (WGS) entry which is preliminary data.</text>
</comment>